<dbReference type="Gene3D" id="3.80.10.10">
    <property type="entry name" value="Ribonuclease Inhibitor"/>
    <property type="match status" value="2"/>
</dbReference>
<dbReference type="Pfam" id="PF12799">
    <property type="entry name" value="LRR_4"/>
    <property type="match status" value="1"/>
</dbReference>
<keyword evidence="1" id="KW-0433">Leucine-rich repeat</keyword>
<feature type="compositionally biased region" description="Basic and acidic residues" evidence="4">
    <location>
        <begin position="975"/>
        <end position="985"/>
    </location>
</feature>
<sequence>MTEGEDFLQQYLALVSENTAYLDVANDLVQSTIEDSKQIADFSEEAVQKAQQELEEEKLRTSAAVTIQCMMRSRLAWRVFVRRRGEKAEEHRAASRIQALYRAHSAQRLLAEMRARHAEEMMREKEREIEAMRAKLAEAMRAKQAEAPHLKTVHLSHTPDPASIKPVTGLLLAPVDRQPRRPPVPTTPPEIDPEATMHVTSTAALGPVSPASSSPGLPPPTALPAPFVVDHDVRVPKPEPRPPKPSQLIAVDSSVIQEENSQSLNLKRREELCSPTAMRVERQEYLVDEARFLMEKAPAPPPAAEPLPRPAIVVPPPAPTSEPDPTEEIVAAFMTMCSLKRAAVGRAREAHAALKPLAPAPIPAPPVPETPEPLALEDNDDHGVVGPIPVELRQLVGAQRSRLLAGVTSVDLSYRSAVLETRDRLAALLPNLQELVLQKPTALPPRGIGHLLRGHERLRTLICESFELLEMPDLVLPSLEVAVLSQLGLAVAPALSSPGLRLLSLHGNQLTAPPLLPTRLTQLDLSSNQLPTVGRALDQCRFLVRLDLSDNCLTSMPDLGNLPNLTHLYISGNALTSLYTPTAMLPLRVLWASRNRLQGLDEGWGASFPCLESLQLDENSIAQIAVSRPMPCLTSLQLAFNQIADHASLVAIATTAPRLKTLGISNNPAVEVGRRASYRVLLARLPLLTELNNEDVPRTAMPENPTPVTYLRAVAVRVPPGHTSHTIPVALHRRDGPGFPDVDGDAVLRRRLHRHSPLDLLARRAGCMHGARAAYRSLPPPAATPSSVARAAVSDRRILQDAAARSVSRSDGPERQVRVDHAVVGVPLVAGPRVVTAEFDRINDGMFKIRKSGALIHRWWRHRKDTASILLHLSVVAQAFRFRHHHSARVIQRAARARIAFLAQQRAALEQKLREEDAVRHRMAEAAVTIQCMYRVVRAKQMVKAARAHKKRMEEARRKREAEEKARAAEQAAKAAREAREREAALAEQMAQRMAAKTMDGSANSTPRTARTLAPAPQSRRGSATPGKSPLAATASVKPLFEPPAAEVGDLDADLDWVNDLSEPSDLEDALTASVSTISITQPPAPAPEPEKPKRSSSARAQRSLLPGLSMSAGTPTSDSLSLQVSREQSRTERVAMQWAQEASDETDELARAFIRNRRKYTKIRRTEAKRKWIEDPLARLQNFRQKAGIAESNPSTWRSHNSSAVTSPTPGSASTMYPKPPIRPKVALGTKVMGLDR</sequence>
<keyword evidence="2" id="KW-0677">Repeat</keyword>
<gene>
    <name evidence="5" type="ORF">J8273_2842</name>
</gene>
<accession>A0A8J6AW37</accession>
<reference evidence="5" key="1">
    <citation type="submission" date="2021-05" db="EMBL/GenBank/DDBJ databases">
        <title>A free-living protist that lacks canonical eukaryotic 1 DNA replication and segregation systems.</title>
        <authorList>
            <person name="Salas-Leiva D.E."/>
            <person name="Tromer E.C."/>
            <person name="Curtis B.A."/>
            <person name="Jerlstrom-Hultqvist J."/>
            <person name="Kolisko M."/>
            <person name="Yi Z."/>
            <person name="Salas-Leiva J.S."/>
            <person name="Gallot-Lavallee L."/>
            <person name="Kops G.J.P.L."/>
            <person name="Archibald J.M."/>
            <person name="Simpson A.G.B."/>
            <person name="Roger A.J."/>
        </authorList>
    </citation>
    <scope>NUCLEOTIDE SEQUENCE</scope>
    <source>
        <strain evidence="5">BICM</strain>
    </source>
</reference>
<feature type="compositionally biased region" description="Polar residues" evidence="4">
    <location>
        <begin position="1193"/>
        <end position="1216"/>
    </location>
</feature>
<dbReference type="Proteomes" id="UP000717585">
    <property type="component" value="Unassembled WGS sequence"/>
</dbReference>
<dbReference type="SMART" id="SM00015">
    <property type="entry name" value="IQ"/>
    <property type="match status" value="4"/>
</dbReference>
<dbReference type="SUPFAM" id="SSF52058">
    <property type="entry name" value="L domain-like"/>
    <property type="match status" value="1"/>
</dbReference>
<evidence type="ECO:0000313" key="6">
    <source>
        <dbReference type="Proteomes" id="UP000717585"/>
    </source>
</evidence>
<dbReference type="CDD" id="cd23767">
    <property type="entry name" value="IQCD"/>
    <property type="match status" value="1"/>
</dbReference>
<proteinExistence type="predicted"/>
<evidence type="ECO:0000256" key="4">
    <source>
        <dbReference type="SAM" id="MobiDB-lite"/>
    </source>
</evidence>
<feature type="region of interest" description="Disordered" evidence="4">
    <location>
        <begin position="950"/>
        <end position="1040"/>
    </location>
</feature>
<dbReference type="PROSITE" id="PS51450">
    <property type="entry name" value="LRR"/>
    <property type="match status" value="1"/>
</dbReference>
<dbReference type="PANTHER" id="PTHR15454">
    <property type="entry name" value="NISCHARIN RELATED"/>
    <property type="match status" value="1"/>
</dbReference>
<keyword evidence="6" id="KW-1185">Reference proteome</keyword>
<name>A0A8J6AW37_9EUKA</name>
<feature type="compositionally biased region" description="Pro residues" evidence="4">
    <location>
        <begin position="181"/>
        <end position="190"/>
    </location>
</feature>
<dbReference type="GO" id="GO:0005737">
    <property type="term" value="C:cytoplasm"/>
    <property type="evidence" value="ECO:0007669"/>
    <property type="project" value="TreeGrafter"/>
</dbReference>
<evidence type="ECO:0000256" key="2">
    <source>
        <dbReference type="ARBA" id="ARBA00022737"/>
    </source>
</evidence>
<keyword evidence="3" id="KW-0175">Coiled coil</keyword>
<feature type="coiled-coil region" evidence="3">
    <location>
        <begin position="33"/>
        <end position="60"/>
    </location>
</feature>
<comment type="caution">
    <text evidence="5">The sequence shown here is derived from an EMBL/GenBank/DDBJ whole genome shotgun (WGS) entry which is preliminary data.</text>
</comment>
<dbReference type="PANTHER" id="PTHR15454:SF70">
    <property type="entry name" value="LEUCINE-RICH REPEAT PROTEIN (LRRP)"/>
    <property type="match status" value="1"/>
</dbReference>
<dbReference type="InterPro" id="IPR032675">
    <property type="entry name" value="LRR_dom_sf"/>
</dbReference>
<evidence type="ECO:0000256" key="3">
    <source>
        <dbReference type="SAM" id="Coils"/>
    </source>
</evidence>
<dbReference type="InterPro" id="IPR001611">
    <property type="entry name" value="Leu-rich_rpt"/>
</dbReference>
<protein>
    <submittedName>
        <fullName evidence="5">Leucine Rich repeats (2 copies)</fullName>
    </submittedName>
</protein>
<dbReference type="InterPro" id="IPR000048">
    <property type="entry name" value="IQ_motif_EF-hand-BS"/>
</dbReference>
<dbReference type="OrthoDB" id="1574204at2759"/>
<organism evidence="5 6">
    <name type="scientific">Carpediemonas membranifera</name>
    <dbReference type="NCBI Taxonomy" id="201153"/>
    <lineage>
        <taxon>Eukaryota</taxon>
        <taxon>Metamonada</taxon>
        <taxon>Carpediemonas-like organisms</taxon>
        <taxon>Carpediemonas</taxon>
    </lineage>
</organism>
<feature type="region of interest" description="Disordered" evidence="4">
    <location>
        <begin position="173"/>
        <end position="225"/>
    </location>
</feature>
<feature type="compositionally biased region" description="Low complexity" evidence="4">
    <location>
        <begin position="986"/>
        <end position="996"/>
    </location>
</feature>
<dbReference type="InterPro" id="IPR025875">
    <property type="entry name" value="Leu-rich_rpt_4"/>
</dbReference>
<feature type="compositionally biased region" description="Low complexity" evidence="4">
    <location>
        <begin position="203"/>
        <end position="215"/>
    </location>
</feature>
<evidence type="ECO:0000256" key="1">
    <source>
        <dbReference type="ARBA" id="ARBA00022614"/>
    </source>
</evidence>
<feature type="region of interest" description="Disordered" evidence="4">
    <location>
        <begin position="1191"/>
        <end position="1225"/>
    </location>
</feature>
<evidence type="ECO:0000313" key="5">
    <source>
        <dbReference type="EMBL" id="KAG9395638.1"/>
    </source>
</evidence>
<feature type="coiled-coil region" evidence="3">
    <location>
        <begin position="108"/>
        <end position="142"/>
    </location>
</feature>
<feature type="region of interest" description="Disordered" evidence="4">
    <location>
        <begin position="1079"/>
        <end position="1101"/>
    </location>
</feature>
<feature type="compositionally biased region" description="Basic and acidic residues" evidence="4">
    <location>
        <begin position="952"/>
        <end position="968"/>
    </location>
</feature>
<dbReference type="EMBL" id="JAHDYR010000009">
    <property type="protein sequence ID" value="KAG9395638.1"/>
    <property type="molecule type" value="Genomic_DNA"/>
</dbReference>
<dbReference type="AlphaFoldDB" id="A0A8J6AW37"/>
<dbReference type="PROSITE" id="PS50096">
    <property type="entry name" value="IQ"/>
    <property type="match status" value="1"/>
</dbReference>